<sequence length="891" mass="100775">MVEDSKSEFPPKIYHSHDPKASVVRHFHLWRDFEDNSVTDKVQQQQQQKSQLNSDSDLCANSSHEDETSSFICVSKSSNKTTKTPRLGSQNQENNASSVNDINLSNFGSNSKGDETTTIVNERLDKALFDYSLNGMKSEAAVRSANRTPITKEELWMNSKLFAQSMWQSGCTVTIADFNKTRYRLERRTFFAPWAYDKYTKLHDCDPKVNTKDEFYNKLEVSRSDLANALRNTPDWSMMRWINVNGLERSAFFAIVDECKLNLKAVSRMLNKDDDIDAEMYDDQLFCQLPILYEPKQPIREITNIVEKKKDMTSFLDSDPSYTGVEIKMEREHGWLFLRDSKTVITFFQKSGEDIEELVFFDFLRDLLLHEEMNIDASMCFENILSGFARLLSAPSLMRNLEYKLGGSTSKKLHDLHFVTPNLVYIKARIDTLINVIDRLKELPPISDDCKLHLVSFNKILKQQSVVCEERILWNKTQTEWHTLLSAESNNKYMFTLAIVSAVYAPFSFVCSIFGMKFFDNSYVKYDRLYIYFIIAIPLTITTVVLIFLKDIKKLFTELQIRSHSRWNSRWMIVETILHYLSSDSSSSPGRITILTVMCSVPIFRAFSSLRSASRSVKTGIITKFSDHDHMKTNSVPNMNSFRNIFKTTFRNRFKKFILGGQFGKQSNSNLNGNSTGNLDARVSVLSTQPDSEIHISNSSSRTSAVNQNSAETNINTNVNNPSDNNVSIPADFNNITPFTVQLSITANDVVSATEATENINQSIDANHFGISTESLGDATSNRIPGQSKDNLVKDAYVLKMSPTRKSNVVETPKLTVPIEDNVLNEPLPSSGGDSAGINVVTSNFIPGQSKHNPVQDTSVQGKSQSKKSNAAETLSSIHGEDRSSNESAIK</sequence>
<keyword evidence="2" id="KW-1185">Reference proteome</keyword>
<protein>
    <submittedName>
        <fullName evidence="1">Unnamed protein product</fullName>
    </submittedName>
</protein>
<dbReference type="Proteomes" id="UP001165064">
    <property type="component" value="Unassembled WGS sequence"/>
</dbReference>
<evidence type="ECO:0000313" key="2">
    <source>
        <dbReference type="Proteomes" id="UP001165064"/>
    </source>
</evidence>
<dbReference type="EMBL" id="BSXS01000616">
    <property type="protein sequence ID" value="GME73193.1"/>
    <property type="molecule type" value="Genomic_DNA"/>
</dbReference>
<name>A0ACB5SUY3_AMBMO</name>
<gene>
    <name evidence="1" type="ORF">Amon02_000129800</name>
</gene>
<proteinExistence type="predicted"/>
<organism evidence="1 2">
    <name type="scientific">Ambrosiozyma monospora</name>
    <name type="common">Yeast</name>
    <name type="synonym">Endomycopsis monosporus</name>
    <dbReference type="NCBI Taxonomy" id="43982"/>
    <lineage>
        <taxon>Eukaryota</taxon>
        <taxon>Fungi</taxon>
        <taxon>Dikarya</taxon>
        <taxon>Ascomycota</taxon>
        <taxon>Saccharomycotina</taxon>
        <taxon>Pichiomycetes</taxon>
        <taxon>Pichiales</taxon>
        <taxon>Pichiaceae</taxon>
        <taxon>Ambrosiozyma</taxon>
    </lineage>
</organism>
<reference evidence="1" key="1">
    <citation type="submission" date="2023-04" db="EMBL/GenBank/DDBJ databases">
        <title>Ambrosiozyma monospora NBRC 10751.</title>
        <authorList>
            <person name="Ichikawa N."/>
            <person name="Sato H."/>
            <person name="Tonouchi N."/>
        </authorList>
    </citation>
    <scope>NUCLEOTIDE SEQUENCE</scope>
    <source>
        <strain evidence="1">NBRC 10751</strain>
    </source>
</reference>
<evidence type="ECO:0000313" key="1">
    <source>
        <dbReference type="EMBL" id="GME73193.1"/>
    </source>
</evidence>
<comment type="caution">
    <text evidence="1">The sequence shown here is derived from an EMBL/GenBank/DDBJ whole genome shotgun (WGS) entry which is preliminary data.</text>
</comment>
<accession>A0ACB5SUY3</accession>